<dbReference type="InterPro" id="IPR007693">
    <property type="entry name" value="DNA_helicase_DnaB-like_N"/>
</dbReference>
<comment type="catalytic activity">
    <reaction evidence="10 12">
        <text>ATP + H2O = ADP + phosphate + H(+)</text>
        <dbReference type="Rhea" id="RHEA:13065"/>
        <dbReference type="ChEBI" id="CHEBI:15377"/>
        <dbReference type="ChEBI" id="CHEBI:15378"/>
        <dbReference type="ChEBI" id="CHEBI:30616"/>
        <dbReference type="ChEBI" id="CHEBI:43474"/>
        <dbReference type="ChEBI" id="CHEBI:456216"/>
        <dbReference type="EC" id="5.6.2.3"/>
    </reaction>
</comment>
<evidence type="ECO:0000256" key="12">
    <source>
        <dbReference type="RuleBase" id="RU362085"/>
    </source>
</evidence>
<reference evidence="14" key="1">
    <citation type="submission" date="2016-04" db="EMBL/GenBank/DDBJ databases">
        <title>Complete Genome Sequences of Twelve Strains of a Stable Defined Moderately Diverse Mouse Microbiota 2 (sDMDMm2).</title>
        <authorList>
            <person name="Uchimura Y."/>
            <person name="Wyss M."/>
            <person name="Brugiroux S."/>
            <person name="Limenitakis J.P."/>
            <person name="Stecher B."/>
            <person name="McCoy K.D."/>
            <person name="Macpherson A.J."/>
        </authorList>
    </citation>
    <scope>NUCLEOTIDE SEQUENCE [LARGE SCALE GENOMIC DNA]</scope>
    <source>
        <strain evidence="14">I48</strain>
    </source>
</reference>
<dbReference type="GO" id="GO:0043139">
    <property type="term" value="F:5'-3' DNA helicase activity"/>
    <property type="evidence" value="ECO:0007669"/>
    <property type="project" value="UniProtKB-EC"/>
</dbReference>
<gene>
    <name evidence="13" type="ORF">A4V03_11815</name>
</gene>
<keyword evidence="6 12" id="KW-0347">Helicase</keyword>
<dbReference type="GeneID" id="82187832"/>
<dbReference type="GO" id="GO:0003677">
    <property type="term" value="F:DNA binding"/>
    <property type="evidence" value="ECO:0007669"/>
    <property type="project" value="UniProtKB-UniRule"/>
</dbReference>
<dbReference type="PROSITE" id="PS51199">
    <property type="entry name" value="SF4_HELICASE"/>
    <property type="match status" value="1"/>
</dbReference>
<dbReference type="RefSeq" id="WP_065539078.1">
    <property type="nucleotide sequence ID" value="NZ_CAPUCN010000075.1"/>
</dbReference>
<comment type="function">
    <text evidence="12">The main replicative DNA helicase, it participates in initiation and elongation during chromosome replication. Travels ahead of the DNA replisome, separating dsDNA into templates for DNA synthesis. A processive ATP-dependent 5'-3' DNA helicase it has DNA-dependent ATPase activity.</text>
</comment>
<dbReference type="CDD" id="cd00984">
    <property type="entry name" value="DnaB_C"/>
    <property type="match status" value="1"/>
</dbReference>
<dbReference type="Proteomes" id="UP000092631">
    <property type="component" value="Chromosome"/>
</dbReference>
<dbReference type="InterPro" id="IPR007692">
    <property type="entry name" value="DNA_helicase_DnaB"/>
</dbReference>
<dbReference type="GO" id="GO:1990077">
    <property type="term" value="C:primosome complex"/>
    <property type="evidence" value="ECO:0007669"/>
    <property type="project" value="UniProtKB-UniRule"/>
</dbReference>
<dbReference type="KEGG" id="bcae:A4V03_11815"/>
<dbReference type="GO" id="GO:0016787">
    <property type="term" value="F:hydrolase activity"/>
    <property type="evidence" value="ECO:0007669"/>
    <property type="project" value="UniProtKB-KW"/>
</dbReference>
<dbReference type="InterPro" id="IPR027417">
    <property type="entry name" value="P-loop_NTPase"/>
</dbReference>
<evidence type="ECO:0000256" key="1">
    <source>
        <dbReference type="ARBA" id="ARBA00008428"/>
    </source>
</evidence>
<dbReference type="PANTHER" id="PTHR30153">
    <property type="entry name" value="REPLICATIVE DNA HELICASE DNAB"/>
    <property type="match status" value="1"/>
</dbReference>
<dbReference type="GO" id="GO:0005829">
    <property type="term" value="C:cytosol"/>
    <property type="evidence" value="ECO:0007669"/>
    <property type="project" value="TreeGrafter"/>
</dbReference>
<keyword evidence="7 12" id="KW-0067">ATP-binding</keyword>
<evidence type="ECO:0000256" key="3">
    <source>
        <dbReference type="ARBA" id="ARBA00022705"/>
    </source>
</evidence>
<dbReference type="STRING" id="1796613.A4V03_11815"/>
<keyword evidence="14" id="KW-1185">Reference proteome</keyword>
<dbReference type="GO" id="GO:0005524">
    <property type="term" value="F:ATP binding"/>
    <property type="evidence" value="ECO:0007669"/>
    <property type="project" value="UniProtKB-UniRule"/>
</dbReference>
<dbReference type="GO" id="GO:0006269">
    <property type="term" value="P:DNA replication, synthesis of primer"/>
    <property type="evidence" value="ECO:0007669"/>
    <property type="project" value="UniProtKB-UniRule"/>
</dbReference>
<dbReference type="Gene3D" id="3.40.50.300">
    <property type="entry name" value="P-loop containing nucleotide triphosphate hydrolases"/>
    <property type="match status" value="1"/>
</dbReference>
<dbReference type="EC" id="5.6.2.3" evidence="11 12"/>
<dbReference type="InterPro" id="IPR036185">
    <property type="entry name" value="DNA_heli_DnaB-like_N_sf"/>
</dbReference>
<evidence type="ECO:0000256" key="10">
    <source>
        <dbReference type="ARBA" id="ARBA00048954"/>
    </source>
</evidence>
<dbReference type="InterPro" id="IPR007694">
    <property type="entry name" value="DNA_helicase_DnaB-like_C"/>
</dbReference>
<dbReference type="Pfam" id="PF00772">
    <property type="entry name" value="DnaB"/>
    <property type="match status" value="1"/>
</dbReference>
<name>A0A1C7H2J2_9BACE</name>
<accession>A0A1C7H2J2</accession>
<keyword evidence="9" id="KW-0413">Isomerase</keyword>
<dbReference type="Gene3D" id="1.10.860.10">
    <property type="entry name" value="DNAb Helicase, Chain A"/>
    <property type="match status" value="1"/>
</dbReference>
<keyword evidence="3 12" id="KW-0235">DNA replication</keyword>
<protein>
    <recommendedName>
        <fullName evidence="11 12">Replicative DNA helicase</fullName>
        <ecNumber evidence="11 12">5.6.2.3</ecNumber>
    </recommendedName>
</protein>
<dbReference type="InterPro" id="IPR016136">
    <property type="entry name" value="DNA_helicase_N/primase_C"/>
</dbReference>
<organism evidence="13 14">
    <name type="scientific">Bacteroides caecimuris</name>
    <dbReference type="NCBI Taxonomy" id="1796613"/>
    <lineage>
        <taxon>Bacteria</taxon>
        <taxon>Pseudomonadati</taxon>
        <taxon>Bacteroidota</taxon>
        <taxon>Bacteroidia</taxon>
        <taxon>Bacteroidales</taxon>
        <taxon>Bacteroidaceae</taxon>
        <taxon>Bacteroides</taxon>
    </lineage>
</organism>
<proteinExistence type="inferred from homology"/>
<evidence type="ECO:0000313" key="14">
    <source>
        <dbReference type="Proteomes" id="UP000092631"/>
    </source>
</evidence>
<evidence type="ECO:0000256" key="7">
    <source>
        <dbReference type="ARBA" id="ARBA00022840"/>
    </source>
</evidence>
<dbReference type="EMBL" id="CP015401">
    <property type="protein sequence ID" value="ANU58166.1"/>
    <property type="molecule type" value="Genomic_DNA"/>
</dbReference>
<dbReference type="NCBIfam" id="TIGR00665">
    <property type="entry name" value="DnaB"/>
    <property type="match status" value="1"/>
</dbReference>
<evidence type="ECO:0000256" key="9">
    <source>
        <dbReference type="ARBA" id="ARBA00023235"/>
    </source>
</evidence>
<evidence type="ECO:0000313" key="13">
    <source>
        <dbReference type="EMBL" id="ANU58166.1"/>
    </source>
</evidence>
<comment type="similarity">
    <text evidence="1 12">Belongs to the helicase family. DnaB subfamily.</text>
</comment>
<evidence type="ECO:0000256" key="2">
    <source>
        <dbReference type="ARBA" id="ARBA00022515"/>
    </source>
</evidence>
<evidence type="ECO:0000256" key="11">
    <source>
        <dbReference type="NCBIfam" id="TIGR00665"/>
    </source>
</evidence>
<keyword evidence="2 12" id="KW-0639">Primosome</keyword>
<keyword evidence="5 12" id="KW-0378">Hydrolase</keyword>
<dbReference type="SUPFAM" id="SSF52540">
    <property type="entry name" value="P-loop containing nucleoside triphosphate hydrolases"/>
    <property type="match status" value="1"/>
</dbReference>
<dbReference type="AlphaFoldDB" id="A0A1C7H2J2"/>
<dbReference type="Pfam" id="PF03796">
    <property type="entry name" value="DnaB_C"/>
    <property type="match status" value="1"/>
</dbReference>
<keyword evidence="4 12" id="KW-0547">Nucleotide-binding</keyword>
<keyword evidence="8 12" id="KW-0238">DNA-binding</keyword>
<evidence type="ECO:0000256" key="5">
    <source>
        <dbReference type="ARBA" id="ARBA00022801"/>
    </source>
</evidence>
<dbReference type="OrthoDB" id="1004698at2"/>
<sequence length="466" mass="51928">MKTNKYTPSPIKGMPNAPEAEQAVIGSLLNFGGDKVFDAISPELNKDMFYDNRYAVLYDAIQSLYASNKPCDIVSVSNEVRSMGKIEEAPPHFIAETLNYGFDSFHAVEHALMVKQKYLQRKAIELSHILQQQAYDDTEDIGDVLFNAGKALEQMQQDLIGQSESQSFKDIAQSALKNIERKMGLYSSGKQTGITTGLQDLNDINSGWHGGELIVLAARPAMGKTAVSLHFGKSAARQGIPVVIFSLEMDSVSLYERFIASESNVHPSKLRSGNISQDELLQIDKAIGGILYSLPITINDNAAIGMSYIRATCRLYHRQNKCGMVIIDYLQLVTESSNGTRNREQEIARMSREAKIIAKELNVPVILLSQLNREVDKRQDKKPILADLRESGAIEQDADMVIFVHRPEYYGISVKDSSGHEIYNYGELIIAKHRNGSVGTVKFKHDGSLTKIFDYDTKGYTENNPF</sequence>
<evidence type="ECO:0000256" key="6">
    <source>
        <dbReference type="ARBA" id="ARBA00022806"/>
    </source>
</evidence>
<dbReference type="SUPFAM" id="SSF48024">
    <property type="entry name" value="N-terminal domain of DnaB helicase"/>
    <property type="match status" value="1"/>
</dbReference>
<evidence type="ECO:0000256" key="8">
    <source>
        <dbReference type="ARBA" id="ARBA00023125"/>
    </source>
</evidence>
<dbReference type="PANTHER" id="PTHR30153:SF2">
    <property type="entry name" value="REPLICATIVE DNA HELICASE"/>
    <property type="match status" value="1"/>
</dbReference>
<evidence type="ECO:0000256" key="4">
    <source>
        <dbReference type="ARBA" id="ARBA00022741"/>
    </source>
</evidence>